<organism evidence="2 3">
    <name type="scientific">Pueribacillus theae</name>
    <dbReference type="NCBI Taxonomy" id="2171751"/>
    <lineage>
        <taxon>Bacteria</taxon>
        <taxon>Bacillati</taxon>
        <taxon>Bacillota</taxon>
        <taxon>Bacilli</taxon>
        <taxon>Bacillales</taxon>
        <taxon>Bacillaceae</taxon>
        <taxon>Pueribacillus</taxon>
    </lineage>
</organism>
<dbReference type="Gene3D" id="2.20.70.150">
    <property type="match status" value="1"/>
</dbReference>
<dbReference type="InterPro" id="IPR014710">
    <property type="entry name" value="RmlC-like_jellyroll"/>
</dbReference>
<proteinExistence type="predicted"/>
<evidence type="ECO:0000313" key="3">
    <source>
        <dbReference type="Proteomes" id="UP000245998"/>
    </source>
</evidence>
<name>A0A2U1JS02_9BACI</name>
<keyword evidence="3" id="KW-1185">Reference proteome</keyword>
<dbReference type="PANTHER" id="PTHR36156:SF2">
    <property type="entry name" value="CUPIN TYPE-2 DOMAIN-CONTAINING PROTEIN"/>
    <property type="match status" value="1"/>
</dbReference>
<dbReference type="InterPro" id="IPR047142">
    <property type="entry name" value="OryJ/VirC-like"/>
</dbReference>
<dbReference type="InterPro" id="IPR013096">
    <property type="entry name" value="Cupin_2"/>
</dbReference>
<comment type="caution">
    <text evidence="2">The sequence shown here is derived from an EMBL/GenBank/DDBJ whole genome shotgun (WGS) entry which is preliminary data.</text>
</comment>
<dbReference type="SUPFAM" id="SSF51182">
    <property type="entry name" value="RmlC-like cupins"/>
    <property type="match status" value="1"/>
</dbReference>
<dbReference type="RefSeq" id="WP_116555906.1">
    <property type="nucleotide sequence ID" value="NZ_QCZG01000045.1"/>
</dbReference>
<dbReference type="EMBL" id="QCZG01000045">
    <property type="protein sequence ID" value="PWA07902.1"/>
    <property type="molecule type" value="Genomic_DNA"/>
</dbReference>
<reference evidence="2 3" key="1">
    <citation type="submission" date="2018-04" db="EMBL/GenBank/DDBJ databases">
        <title>Camelliibacillus theae gen. nov., sp. nov., isolated from Pu'er tea.</title>
        <authorList>
            <person name="Niu L."/>
        </authorList>
    </citation>
    <scope>NUCLEOTIDE SEQUENCE [LARGE SCALE GENOMIC DNA]</scope>
    <source>
        <strain evidence="2 3">T8</strain>
    </source>
</reference>
<feature type="domain" description="Cupin type-2" evidence="1">
    <location>
        <begin position="76"/>
        <end position="141"/>
    </location>
</feature>
<dbReference type="AlphaFoldDB" id="A0A2U1JS02"/>
<dbReference type="CDD" id="cd02231">
    <property type="entry name" value="cupin_BLL6423-like"/>
    <property type="match status" value="1"/>
</dbReference>
<dbReference type="Proteomes" id="UP000245998">
    <property type="component" value="Unassembled WGS sequence"/>
</dbReference>
<dbReference type="Pfam" id="PF07883">
    <property type="entry name" value="Cupin_2"/>
    <property type="match status" value="1"/>
</dbReference>
<accession>A0A2U1JS02</accession>
<gene>
    <name evidence="2" type="ORF">DCC39_16000</name>
</gene>
<dbReference type="InterPro" id="IPR011051">
    <property type="entry name" value="RmlC_Cupin_sf"/>
</dbReference>
<dbReference type="OrthoDB" id="713485at2"/>
<evidence type="ECO:0000259" key="1">
    <source>
        <dbReference type="Pfam" id="PF07883"/>
    </source>
</evidence>
<protein>
    <submittedName>
        <fullName evidence="2">Cupin domain-containing protein</fullName>
    </submittedName>
</protein>
<dbReference type="Gene3D" id="2.60.120.10">
    <property type="entry name" value="Jelly Rolls"/>
    <property type="match status" value="1"/>
</dbReference>
<dbReference type="PANTHER" id="PTHR36156">
    <property type="entry name" value="SLR2101 PROTEIN"/>
    <property type="match status" value="1"/>
</dbReference>
<evidence type="ECO:0000313" key="2">
    <source>
        <dbReference type="EMBL" id="PWA07902.1"/>
    </source>
</evidence>
<sequence length="159" mass="17540">MEELKVRRVVTGHDENGNATIKIDDTVTGIKPTEDASLALVWSTDAFPSDNTDEFDGAKRKVGLTSPGGTVLRFVDFYPGNNKFMHRTQSIDYGIVIEGEIELELDNGVTAQLKAGEVVVQRGTIHSWNNKTDKTCRMAFVLIEAEKVKIGNQTLEPTD</sequence>